<keyword evidence="1" id="KW-0472">Membrane</keyword>
<dbReference type="Proteomes" id="UP001291912">
    <property type="component" value="Unassembled WGS sequence"/>
</dbReference>
<name>A0ABU5N3H5_9MICO</name>
<feature type="transmembrane region" description="Helical" evidence="1">
    <location>
        <begin position="86"/>
        <end position="111"/>
    </location>
</feature>
<keyword evidence="1" id="KW-1133">Transmembrane helix</keyword>
<evidence type="ECO:0000313" key="3">
    <source>
        <dbReference type="Proteomes" id="UP001291912"/>
    </source>
</evidence>
<keyword evidence="1" id="KW-0812">Transmembrane</keyword>
<reference evidence="2 3" key="1">
    <citation type="submission" date="2023-10" db="EMBL/GenBank/DDBJ databases">
        <title>Microbacterium xanthum sp. nov., isolated from seaweed.</title>
        <authorList>
            <person name="Lee S.D."/>
        </authorList>
    </citation>
    <scope>NUCLEOTIDE SEQUENCE [LARGE SCALE GENOMIC DNA]</scope>
    <source>
        <strain evidence="2 3">KCTC 19124</strain>
    </source>
</reference>
<evidence type="ECO:0008006" key="4">
    <source>
        <dbReference type="Google" id="ProtNLM"/>
    </source>
</evidence>
<evidence type="ECO:0000256" key="1">
    <source>
        <dbReference type="SAM" id="Phobius"/>
    </source>
</evidence>
<feature type="transmembrane region" description="Helical" evidence="1">
    <location>
        <begin position="60"/>
        <end position="79"/>
    </location>
</feature>
<protein>
    <recommendedName>
        <fullName evidence="4">ABC transporter permease</fullName>
    </recommendedName>
</protein>
<feature type="transmembrane region" description="Helical" evidence="1">
    <location>
        <begin position="136"/>
        <end position="160"/>
    </location>
</feature>
<gene>
    <name evidence="2" type="ORF">R2Q92_02230</name>
</gene>
<comment type="caution">
    <text evidence="2">The sequence shown here is derived from an EMBL/GenBank/DDBJ whole genome shotgun (WGS) entry which is preliminary data.</text>
</comment>
<feature type="transmembrane region" description="Helical" evidence="1">
    <location>
        <begin position="20"/>
        <end position="40"/>
    </location>
</feature>
<accession>A0ABU5N3H5</accession>
<sequence length="231" mass="25544">MNRTLNVIRLQLVNRQTYVWIPLTVLTGAFVITLAIYALLNSSGLPGPFYGGGAQAPLWYFLFVGIQALTMTFPFSQALSITRREFYLGTLATATLTAVLLATVFVIGGFVEVATGGWGMNGYFFQLPWIWETGWWAAWLFYFTFTVLIFTIGFASATLYKRFGAMWVALVYIALALVLVAGMWLVGRLDAWAEVFTWFATQGAVGLTLWGLLVTALLAAGSFLTLRRATP</sequence>
<proteinExistence type="predicted"/>
<evidence type="ECO:0000313" key="2">
    <source>
        <dbReference type="EMBL" id="MDZ8160636.1"/>
    </source>
</evidence>
<dbReference type="EMBL" id="JAWJYN010000001">
    <property type="protein sequence ID" value="MDZ8160636.1"/>
    <property type="molecule type" value="Genomic_DNA"/>
</dbReference>
<dbReference type="RefSeq" id="WP_194423333.1">
    <property type="nucleotide sequence ID" value="NZ_BAAAPT010000001.1"/>
</dbReference>
<keyword evidence="3" id="KW-1185">Reference proteome</keyword>
<organism evidence="2 3">
    <name type="scientific">Microbacterium aquimaris</name>
    <dbReference type="NCBI Taxonomy" id="459816"/>
    <lineage>
        <taxon>Bacteria</taxon>
        <taxon>Bacillati</taxon>
        <taxon>Actinomycetota</taxon>
        <taxon>Actinomycetes</taxon>
        <taxon>Micrococcales</taxon>
        <taxon>Microbacteriaceae</taxon>
        <taxon>Microbacterium</taxon>
    </lineage>
</organism>
<feature type="transmembrane region" description="Helical" evidence="1">
    <location>
        <begin position="167"/>
        <end position="187"/>
    </location>
</feature>
<feature type="transmembrane region" description="Helical" evidence="1">
    <location>
        <begin position="207"/>
        <end position="226"/>
    </location>
</feature>